<comment type="similarity">
    <text evidence="6">Belongs to the CopD family.</text>
</comment>
<evidence type="ECO:0000256" key="3">
    <source>
        <dbReference type="ARBA" id="ARBA00022692"/>
    </source>
</evidence>
<evidence type="ECO:0000313" key="8">
    <source>
        <dbReference type="EMBL" id="TCM69750.1"/>
    </source>
</evidence>
<feature type="transmembrane region" description="Helical" evidence="6">
    <location>
        <begin position="48"/>
        <end position="71"/>
    </location>
</feature>
<keyword evidence="5 6" id="KW-0472">Membrane</keyword>
<comment type="function">
    <text evidence="6">Involved in copper resistance.</text>
</comment>
<gene>
    <name evidence="8" type="ORF">EC844_1029</name>
</gene>
<feature type="transmembrane region" description="Helical" evidence="6">
    <location>
        <begin position="6"/>
        <end position="28"/>
    </location>
</feature>
<reference evidence="8 9" key="1">
    <citation type="submission" date="2019-03" db="EMBL/GenBank/DDBJ databases">
        <title>Genomic analyses of the natural microbiome of Caenorhabditis elegans.</title>
        <authorList>
            <person name="Samuel B."/>
        </authorList>
    </citation>
    <scope>NUCLEOTIDE SEQUENCE [LARGE SCALE GENOMIC DNA]</scope>
    <source>
        <strain evidence="8 9">JUb89</strain>
    </source>
</reference>
<feature type="transmembrane region" description="Helical" evidence="6">
    <location>
        <begin position="227"/>
        <end position="246"/>
    </location>
</feature>
<evidence type="ECO:0000256" key="4">
    <source>
        <dbReference type="ARBA" id="ARBA00022989"/>
    </source>
</evidence>
<dbReference type="GO" id="GO:0006825">
    <property type="term" value="P:copper ion transport"/>
    <property type="evidence" value="ECO:0007669"/>
    <property type="project" value="InterPro"/>
</dbReference>
<dbReference type="PANTHER" id="PTHR34820">
    <property type="entry name" value="INNER MEMBRANE PROTEIN YEBZ"/>
    <property type="match status" value="1"/>
</dbReference>
<feature type="transmembrane region" description="Helical" evidence="6">
    <location>
        <begin position="91"/>
        <end position="112"/>
    </location>
</feature>
<dbReference type="GO" id="GO:0005886">
    <property type="term" value="C:plasma membrane"/>
    <property type="evidence" value="ECO:0007669"/>
    <property type="project" value="UniProtKB-SubCell"/>
</dbReference>
<dbReference type="PANTHER" id="PTHR34820:SF4">
    <property type="entry name" value="INNER MEMBRANE PROTEIN YEBZ"/>
    <property type="match status" value="1"/>
</dbReference>
<evidence type="ECO:0000256" key="6">
    <source>
        <dbReference type="RuleBase" id="RU369037"/>
    </source>
</evidence>
<evidence type="ECO:0000256" key="5">
    <source>
        <dbReference type="ARBA" id="ARBA00023136"/>
    </source>
</evidence>
<dbReference type="Pfam" id="PF05425">
    <property type="entry name" value="CopD"/>
    <property type="match status" value="1"/>
</dbReference>
<feature type="transmembrane region" description="Helical" evidence="6">
    <location>
        <begin position="267"/>
        <end position="291"/>
    </location>
</feature>
<dbReference type="AlphaFoldDB" id="A0A4R1Y3P7"/>
<keyword evidence="3 6" id="KW-0812">Transmembrane</keyword>
<keyword evidence="6" id="KW-0997">Cell inner membrane</keyword>
<evidence type="ECO:0000256" key="1">
    <source>
        <dbReference type="ARBA" id="ARBA00004651"/>
    </source>
</evidence>
<dbReference type="Proteomes" id="UP000294963">
    <property type="component" value="Unassembled WGS sequence"/>
</dbReference>
<comment type="caution">
    <text evidence="8">The sequence shown here is derived from an EMBL/GenBank/DDBJ whole genome shotgun (WGS) entry which is preliminary data.</text>
</comment>
<feature type="transmembrane region" description="Helical" evidence="6">
    <location>
        <begin position="124"/>
        <end position="142"/>
    </location>
</feature>
<keyword evidence="4 6" id="KW-1133">Transmembrane helix</keyword>
<organism evidence="8 9">
    <name type="scientific">Acinetobacter calcoaceticus</name>
    <dbReference type="NCBI Taxonomy" id="471"/>
    <lineage>
        <taxon>Bacteria</taxon>
        <taxon>Pseudomonadati</taxon>
        <taxon>Pseudomonadota</taxon>
        <taxon>Gammaproteobacteria</taxon>
        <taxon>Moraxellales</taxon>
        <taxon>Moraxellaceae</taxon>
        <taxon>Acinetobacter</taxon>
        <taxon>Acinetobacter calcoaceticus/baumannii complex</taxon>
    </lineage>
</organism>
<comment type="subcellular location">
    <subcellularLocation>
        <location evidence="6">Cell inner membrane</location>
        <topology evidence="6">Multi-pass membrane protein</topology>
    </subcellularLocation>
    <subcellularLocation>
        <location evidence="1">Cell membrane</location>
        <topology evidence="1">Multi-pass membrane protein</topology>
    </subcellularLocation>
</comment>
<sequence length="293" mass="33147">MNLDLWILSSWLVKVLLYLSTATLLGGLWMQVLLRQFKEMQTLLERSLVWAAALGFLSSLLLFFIQVGSFADNGLIGMLHPTYLQLFLSTTTAKIHLLRSGSFAIIWILLIGCHALKPRIFGKLWWLNIVLVLIIVLSYTQLGHAVYLSYFAQALLSLHVLFVSLWMGTLYPTYRLCYIAQGFELKLRVQILSKVVQFVFSSAILCGVIIAYLLIKDLNALLYSSYGNMLLLKISMVVLILVLAMINKYQLTPRLDTTQGIHYLSMVIRIEMLVGLIILMITAFFTTVIGVGM</sequence>
<dbReference type="OrthoDB" id="5780104at2"/>
<dbReference type="InterPro" id="IPR008457">
    <property type="entry name" value="Cu-R_CopD_dom"/>
</dbReference>
<feature type="transmembrane region" description="Helical" evidence="6">
    <location>
        <begin position="195"/>
        <end position="215"/>
    </location>
</feature>
<accession>A0A4R1Y3P7</accession>
<keyword evidence="6" id="KW-0186">Copper</keyword>
<keyword evidence="9" id="KW-1185">Reference proteome</keyword>
<dbReference type="GO" id="GO:0046688">
    <property type="term" value="P:response to copper ion"/>
    <property type="evidence" value="ECO:0007669"/>
    <property type="project" value="UniProtKB-UniRule"/>
</dbReference>
<keyword evidence="2 6" id="KW-1003">Cell membrane</keyword>
<proteinExistence type="inferred from homology"/>
<feature type="transmembrane region" description="Helical" evidence="6">
    <location>
        <begin position="154"/>
        <end position="174"/>
    </location>
</feature>
<protein>
    <recommendedName>
        <fullName evidence="6">Copper resistance protein D</fullName>
    </recommendedName>
</protein>
<dbReference type="InterPro" id="IPR032694">
    <property type="entry name" value="CopC/D"/>
</dbReference>
<dbReference type="EMBL" id="SLVJ01000002">
    <property type="protein sequence ID" value="TCM69750.1"/>
    <property type="molecule type" value="Genomic_DNA"/>
</dbReference>
<evidence type="ECO:0000256" key="2">
    <source>
        <dbReference type="ARBA" id="ARBA00022475"/>
    </source>
</evidence>
<name>A0A4R1Y3P7_ACICA</name>
<feature type="domain" description="Copper resistance protein D" evidence="7">
    <location>
        <begin position="190"/>
        <end position="284"/>
    </location>
</feature>
<evidence type="ECO:0000259" key="7">
    <source>
        <dbReference type="Pfam" id="PF05425"/>
    </source>
</evidence>
<evidence type="ECO:0000313" key="9">
    <source>
        <dbReference type="Proteomes" id="UP000294963"/>
    </source>
</evidence>